<dbReference type="InterPro" id="IPR006904">
    <property type="entry name" value="DUF716"/>
</dbReference>
<sequence>MELCWALGARTRCRLAWFTTNLKHIKKQLPQRIEQLQNHDFGIHSLPLVPYFKHSELIHVFSFSICAIFAQVVDFPFICLAFQVHSIEQTTVFLNLAIFSGFTLCAEINQKTGTLLEVSGCSCSFCFWSRTYACFISIPMIMLGLEGRYHWQLQLVALVSFLSALAATCFPTSFLASLVLAIFVTFQGCWFFLCVPECVPKVWTALSAHTSGELVHGAIICGSGNADCRVRALANLQFSWILAGILFLTGSLCMKLASIYTERGQHTEYKRLLGKGAELPLRGMSS</sequence>
<comment type="caution">
    <text evidence="7">The sequence shown here is derived from an EMBL/GenBank/DDBJ whole genome shotgun (WGS) entry which is preliminary data.</text>
</comment>
<name>A0ABD3KKB2_EUCGL</name>
<dbReference type="EMBL" id="JBJKBG010000006">
    <property type="protein sequence ID" value="KAL3736200.1"/>
    <property type="molecule type" value="Genomic_DNA"/>
</dbReference>
<dbReference type="Proteomes" id="UP001634007">
    <property type="component" value="Unassembled WGS sequence"/>
</dbReference>
<keyword evidence="3 6" id="KW-0812">Transmembrane</keyword>
<evidence type="ECO:0000256" key="6">
    <source>
        <dbReference type="SAM" id="Phobius"/>
    </source>
</evidence>
<accession>A0ABD3KKB2</accession>
<evidence type="ECO:0000313" key="7">
    <source>
        <dbReference type="EMBL" id="KAL3736200.1"/>
    </source>
</evidence>
<keyword evidence="8" id="KW-1185">Reference proteome</keyword>
<comment type="similarity">
    <text evidence="2">Belongs to the TMEM45 family.</text>
</comment>
<keyword evidence="4 6" id="KW-1133">Transmembrane helix</keyword>
<comment type="subcellular location">
    <subcellularLocation>
        <location evidence="1">Membrane</location>
        <topology evidence="1">Multi-pass membrane protein</topology>
    </subcellularLocation>
</comment>
<feature type="transmembrane region" description="Helical" evidence="6">
    <location>
        <begin position="149"/>
        <end position="167"/>
    </location>
</feature>
<feature type="transmembrane region" description="Helical" evidence="6">
    <location>
        <begin position="240"/>
        <end position="261"/>
    </location>
</feature>
<dbReference type="AlphaFoldDB" id="A0ABD3KKB2"/>
<reference evidence="7 8" key="1">
    <citation type="submission" date="2024-11" db="EMBL/GenBank/DDBJ databases">
        <title>Chromosome-level genome assembly of Eucalyptus globulus Labill. provides insights into its genome evolution.</title>
        <authorList>
            <person name="Li X."/>
        </authorList>
    </citation>
    <scope>NUCLEOTIDE SEQUENCE [LARGE SCALE GENOMIC DNA]</scope>
    <source>
        <strain evidence="7">CL2024</strain>
        <tissue evidence="7">Fresh tender leaves</tissue>
    </source>
</reference>
<organism evidence="7 8">
    <name type="scientific">Eucalyptus globulus</name>
    <name type="common">Tasmanian blue gum</name>
    <dbReference type="NCBI Taxonomy" id="34317"/>
    <lineage>
        <taxon>Eukaryota</taxon>
        <taxon>Viridiplantae</taxon>
        <taxon>Streptophyta</taxon>
        <taxon>Embryophyta</taxon>
        <taxon>Tracheophyta</taxon>
        <taxon>Spermatophyta</taxon>
        <taxon>Magnoliopsida</taxon>
        <taxon>eudicotyledons</taxon>
        <taxon>Gunneridae</taxon>
        <taxon>Pentapetalae</taxon>
        <taxon>rosids</taxon>
        <taxon>malvids</taxon>
        <taxon>Myrtales</taxon>
        <taxon>Myrtaceae</taxon>
        <taxon>Myrtoideae</taxon>
        <taxon>Eucalypteae</taxon>
        <taxon>Eucalyptus</taxon>
    </lineage>
</organism>
<keyword evidence="5 6" id="KW-0472">Membrane</keyword>
<proteinExistence type="inferred from homology"/>
<evidence type="ECO:0000256" key="2">
    <source>
        <dbReference type="ARBA" id="ARBA00006948"/>
    </source>
</evidence>
<evidence type="ECO:0000313" key="8">
    <source>
        <dbReference type="Proteomes" id="UP001634007"/>
    </source>
</evidence>
<evidence type="ECO:0000256" key="3">
    <source>
        <dbReference type="ARBA" id="ARBA00022692"/>
    </source>
</evidence>
<evidence type="ECO:0000256" key="5">
    <source>
        <dbReference type="ARBA" id="ARBA00023136"/>
    </source>
</evidence>
<dbReference type="PANTHER" id="PTHR46285">
    <property type="entry name" value="PROTEINASE INHIBITOR I4, SERPIN (DUF716)-RELATED"/>
    <property type="match status" value="1"/>
</dbReference>
<gene>
    <name evidence="7" type="ORF">ACJRO7_025194</name>
</gene>
<dbReference type="GO" id="GO:0016020">
    <property type="term" value="C:membrane"/>
    <property type="evidence" value="ECO:0007669"/>
    <property type="project" value="UniProtKB-SubCell"/>
</dbReference>
<evidence type="ECO:0000256" key="4">
    <source>
        <dbReference type="ARBA" id="ARBA00022989"/>
    </source>
</evidence>
<dbReference type="Pfam" id="PF04819">
    <property type="entry name" value="DUF716"/>
    <property type="match status" value="1"/>
</dbReference>
<evidence type="ECO:0000256" key="1">
    <source>
        <dbReference type="ARBA" id="ARBA00004141"/>
    </source>
</evidence>
<feature type="transmembrane region" description="Helical" evidence="6">
    <location>
        <begin position="174"/>
        <end position="193"/>
    </location>
</feature>
<dbReference type="PANTHER" id="PTHR46285:SF13">
    <property type="entry name" value="OS02G0167775 PROTEIN"/>
    <property type="match status" value="1"/>
</dbReference>
<protein>
    <submittedName>
        <fullName evidence="7">Uncharacterized protein</fullName>
    </submittedName>
</protein>